<dbReference type="Proteomes" id="UP000199545">
    <property type="component" value="Unassembled WGS sequence"/>
</dbReference>
<dbReference type="STRING" id="46223.SAMN05421852_102250"/>
<reference evidence="1 2" key="1">
    <citation type="submission" date="2016-10" db="EMBL/GenBank/DDBJ databases">
        <authorList>
            <person name="de Groot N.N."/>
        </authorList>
    </citation>
    <scope>NUCLEOTIDE SEQUENCE [LARGE SCALE GENOMIC DNA]</scope>
    <source>
        <strain evidence="1 2">DSM 44778</strain>
    </source>
</reference>
<organism evidence="1 2">
    <name type="scientific">Thermoflavimicrobium dichotomicum</name>
    <dbReference type="NCBI Taxonomy" id="46223"/>
    <lineage>
        <taxon>Bacteria</taxon>
        <taxon>Bacillati</taxon>
        <taxon>Bacillota</taxon>
        <taxon>Bacilli</taxon>
        <taxon>Bacillales</taxon>
        <taxon>Thermoactinomycetaceae</taxon>
        <taxon>Thermoflavimicrobium</taxon>
    </lineage>
</organism>
<sequence>MLLHRLDRHLYSERKQPAGKESGALVGVVDGAGKSRFVDRVDIHVG</sequence>
<accession>A0A1I3LMD7</accession>
<dbReference type="EMBL" id="FORR01000002">
    <property type="protein sequence ID" value="SFI85873.1"/>
    <property type="molecule type" value="Genomic_DNA"/>
</dbReference>
<gene>
    <name evidence="1" type="ORF">SAMN05421852_102250</name>
</gene>
<keyword evidence="2" id="KW-1185">Reference proteome</keyword>
<proteinExistence type="predicted"/>
<name>A0A1I3LMD7_9BACL</name>
<dbReference type="AlphaFoldDB" id="A0A1I3LMD7"/>
<protein>
    <submittedName>
        <fullName evidence="1">Uncharacterized protein</fullName>
    </submittedName>
</protein>
<evidence type="ECO:0000313" key="2">
    <source>
        <dbReference type="Proteomes" id="UP000199545"/>
    </source>
</evidence>
<evidence type="ECO:0000313" key="1">
    <source>
        <dbReference type="EMBL" id="SFI85873.1"/>
    </source>
</evidence>